<feature type="compositionally biased region" description="Polar residues" evidence="1">
    <location>
        <begin position="11"/>
        <end position="27"/>
    </location>
</feature>
<organism evidence="3 4">
    <name type="scientific">Longimonas halophila</name>
    <dbReference type="NCBI Taxonomy" id="1469170"/>
    <lineage>
        <taxon>Bacteria</taxon>
        <taxon>Pseudomonadati</taxon>
        <taxon>Rhodothermota</taxon>
        <taxon>Rhodothermia</taxon>
        <taxon>Rhodothermales</taxon>
        <taxon>Salisaetaceae</taxon>
        <taxon>Longimonas</taxon>
    </lineage>
</organism>
<keyword evidence="2" id="KW-0472">Membrane</keyword>
<dbReference type="EMBL" id="PDEP01000003">
    <property type="protein sequence ID" value="PEN08461.1"/>
    <property type="molecule type" value="Genomic_DNA"/>
</dbReference>
<protein>
    <recommendedName>
        <fullName evidence="5">DUF2335 domain-containing protein</fullName>
    </recommendedName>
</protein>
<dbReference type="Proteomes" id="UP000221024">
    <property type="component" value="Unassembled WGS sequence"/>
</dbReference>
<feature type="region of interest" description="Disordered" evidence="1">
    <location>
        <begin position="1"/>
        <end position="41"/>
    </location>
</feature>
<gene>
    <name evidence="3" type="ORF">CRI93_04945</name>
</gene>
<evidence type="ECO:0000256" key="2">
    <source>
        <dbReference type="SAM" id="Phobius"/>
    </source>
</evidence>
<feature type="transmembrane region" description="Helical" evidence="2">
    <location>
        <begin position="138"/>
        <end position="159"/>
    </location>
</feature>
<name>A0A2H3P965_9BACT</name>
<keyword evidence="2" id="KW-1133">Transmembrane helix</keyword>
<evidence type="ECO:0000313" key="4">
    <source>
        <dbReference type="Proteomes" id="UP000221024"/>
    </source>
</evidence>
<accession>A0A2H3P965</accession>
<feature type="transmembrane region" description="Helical" evidence="2">
    <location>
        <begin position="113"/>
        <end position="132"/>
    </location>
</feature>
<comment type="caution">
    <text evidence="3">The sequence shown here is derived from an EMBL/GenBank/DDBJ whole genome shotgun (WGS) entry which is preliminary data.</text>
</comment>
<feature type="compositionally biased region" description="Basic and acidic residues" evidence="1">
    <location>
        <begin position="1"/>
        <end position="10"/>
    </location>
</feature>
<proteinExistence type="predicted"/>
<keyword evidence="2" id="KW-0812">Transmembrane</keyword>
<keyword evidence="4" id="KW-1185">Reference proteome</keyword>
<evidence type="ECO:0000256" key="1">
    <source>
        <dbReference type="SAM" id="MobiDB-lite"/>
    </source>
</evidence>
<dbReference type="RefSeq" id="WP_098061503.1">
    <property type="nucleotide sequence ID" value="NZ_PDEP01000003.1"/>
</dbReference>
<reference evidence="3 4" key="1">
    <citation type="submission" date="2017-10" db="EMBL/GenBank/DDBJ databases">
        <title>Draft genome of Longimonas halophila.</title>
        <authorList>
            <person name="Goh K.M."/>
            <person name="Shamsir M.S."/>
            <person name="Lim S.W."/>
        </authorList>
    </citation>
    <scope>NUCLEOTIDE SEQUENCE [LARGE SCALE GENOMIC DNA]</scope>
    <source>
        <strain evidence="3 4">KCTC 42399</strain>
    </source>
</reference>
<evidence type="ECO:0000313" key="3">
    <source>
        <dbReference type="EMBL" id="PEN08461.1"/>
    </source>
</evidence>
<dbReference type="AlphaFoldDB" id="A0A2H3P965"/>
<sequence length="164" mass="17693">MSENADKTSENTDMSAQADSTSESSTDPGAPDANPEQLQGAIEKLSQHKPEAVSEFMAMMGTGPVTNPLHRKMEGGHITQLLDLAADHDEREYELQKQAQDNASSDRAADRRYYFLAFLVIAVLFGLLLFLFQDQPDVLIPALTGLGGLVSGFLGGWGVGHRSA</sequence>
<evidence type="ECO:0008006" key="5">
    <source>
        <dbReference type="Google" id="ProtNLM"/>
    </source>
</evidence>